<organism evidence="1 2">
    <name type="scientific">Thermofilum pendens (strain DSM 2475 / Hrk 5)</name>
    <dbReference type="NCBI Taxonomy" id="368408"/>
    <lineage>
        <taxon>Archaea</taxon>
        <taxon>Thermoproteota</taxon>
        <taxon>Thermoprotei</taxon>
        <taxon>Thermofilales</taxon>
        <taxon>Thermofilaceae</taxon>
        <taxon>Thermofilum</taxon>
    </lineage>
</organism>
<dbReference type="STRING" id="368408.Tpen_0553"/>
<dbReference type="Proteomes" id="UP000000641">
    <property type="component" value="Chromosome"/>
</dbReference>
<gene>
    <name evidence="1" type="ordered locus">Tpen_0553</name>
</gene>
<name>A1RXM9_THEPD</name>
<reference evidence="2" key="1">
    <citation type="journal article" date="2008" name="J. Bacteriol.">
        <title>Genome sequence of Thermofilum pendens reveals an exceptional loss of biosynthetic pathways without genome reduction.</title>
        <authorList>
            <person name="Anderson I."/>
            <person name="Rodriguez J."/>
            <person name="Susanti D."/>
            <person name="Porat I."/>
            <person name="Reich C."/>
            <person name="Ulrich L.E."/>
            <person name="Elkins J.G."/>
            <person name="Mavromatis K."/>
            <person name="Lykidis A."/>
            <person name="Kim E."/>
            <person name="Thompson L.S."/>
            <person name="Nolan M."/>
            <person name="Land M."/>
            <person name="Copeland A."/>
            <person name="Lapidus A."/>
            <person name="Lucas S."/>
            <person name="Detter C."/>
            <person name="Zhulin I.B."/>
            <person name="Olsen G.J."/>
            <person name="Whitman W."/>
            <person name="Mukhopadhyay B."/>
            <person name="Bristow J."/>
            <person name="Kyrpides N."/>
        </authorList>
    </citation>
    <scope>NUCLEOTIDE SEQUENCE [LARGE SCALE GENOMIC DNA]</scope>
    <source>
        <strain evidence="2">DSM 2475 / Hrk 5</strain>
    </source>
</reference>
<dbReference type="HOGENOM" id="CLU_2271183_0_0_2"/>
<sequence>MVQVPVYRDYNEFSVRVVQALLEMIRHTRGSIITFNAKKVAVFAGIDTQPVVLTLVKDVLERLREKDYVVVLGKTKHGVKYAVKKDTPLWVLAKSYEKVVIRNLEDLNMILEKVQQARTALRV</sequence>
<dbReference type="RefSeq" id="WP_011752224.1">
    <property type="nucleotide sequence ID" value="NC_008698.1"/>
</dbReference>
<dbReference type="AlphaFoldDB" id="A1RXM9"/>
<accession>A1RXM9</accession>
<proteinExistence type="predicted"/>
<dbReference type="GeneID" id="4600517"/>
<keyword evidence="2" id="KW-1185">Reference proteome</keyword>
<protein>
    <submittedName>
        <fullName evidence="1">Uncharacterized protein</fullName>
    </submittedName>
</protein>
<dbReference type="EMBL" id="CP000505">
    <property type="protein sequence ID" value="ABL77959.1"/>
    <property type="molecule type" value="Genomic_DNA"/>
</dbReference>
<dbReference type="KEGG" id="tpe:Tpen_0553"/>
<evidence type="ECO:0000313" key="1">
    <source>
        <dbReference type="EMBL" id="ABL77959.1"/>
    </source>
</evidence>
<evidence type="ECO:0000313" key="2">
    <source>
        <dbReference type="Proteomes" id="UP000000641"/>
    </source>
</evidence>
<dbReference type="EnsemblBacteria" id="ABL77959">
    <property type="protein sequence ID" value="ABL77959"/>
    <property type="gene ID" value="Tpen_0553"/>
</dbReference>
<dbReference type="eggNOG" id="arCOG03746">
    <property type="taxonomic scope" value="Archaea"/>
</dbReference>